<comment type="caution">
    <text evidence="2">The sequence shown here is derived from an EMBL/GenBank/DDBJ whole genome shotgun (WGS) entry which is preliminary data.</text>
</comment>
<accession>A0A1Y3EXM8</accession>
<dbReference type="EMBL" id="LVZM01000227">
    <property type="protein sequence ID" value="OUC49904.1"/>
    <property type="molecule type" value="Genomic_DNA"/>
</dbReference>
<organism evidence="2 3">
    <name type="scientific">Trichinella nativa</name>
    <dbReference type="NCBI Taxonomy" id="6335"/>
    <lineage>
        <taxon>Eukaryota</taxon>
        <taxon>Metazoa</taxon>
        <taxon>Ecdysozoa</taxon>
        <taxon>Nematoda</taxon>
        <taxon>Enoplea</taxon>
        <taxon>Dorylaimia</taxon>
        <taxon>Trichinellida</taxon>
        <taxon>Trichinellidae</taxon>
        <taxon>Trichinella</taxon>
    </lineage>
</organism>
<dbReference type="Proteomes" id="UP000243006">
    <property type="component" value="Unassembled WGS sequence"/>
</dbReference>
<keyword evidence="1" id="KW-1133">Transmembrane helix</keyword>
<proteinExistence type="predicted"/>
<reference evidence="2 3" key="1">
    <citation type="submission" date="2015-04" db="EMBL/GenBank/DDBJ databases">
        <title>Draft genome of the roundworm Trichinella nativa.</title>
        <authorList>
            <person name="Mitreva M."/>
        </authorList>
    </citation>
    <scope>NUCLEOTIDE SEQUENCE [LARGE SCALE GENOMIC DNA]</scope>
    <source>
        <strain evidence="2 3">ISS45</strain>
    </source>
</reference>
<evidence type="ECO:0000313" key="3">
    <source>
        <dbReference type="Proteomes" id="UP000243006"/>
    </source>
</evidence>
<evidence type="ECO:0000256" key="1">
    <source>
        <dbReference type="SAM" id="Phobius"/>
    </source>
</evidence>
<keyword evidence="1" id="KW-0812">Transmembrane</keyword>
<name>A0A1Y3EXM8_9BILA</name>
<evidence type="ECO:0000313" key="2">
    <source>
        <dbReference type="EMBL" id="OUC49904.1"/>
    </source>
</evidence>
<dbReference type="AlphaFoldDB" id="A0A1Y3EXM8"/>
<gene>
    <name evidence="2" type="ORF">D917_04960</name>
</gene>
<feature type="transmembrane region" description="Helical" evidence="1">
    <location>
        <begin position="80"/>
        <end position="99"/>
    </location>
</feature>
<keyword evidence="1" id="KW-0472">Membrane</keyword>
<protein>
    <submittedName>
        <fullName evidence="2">Uncharacterized protein</fullName>
    </submittedName>
</protein>
<sequence length="112" mass="12915">MDLLAFMISISESLYHTNKAVKSRQGSRRDSTIEKCAYCKIRKLFNLFHCAMVDVLKLKHSLIFCSVFSFVRNYYLRKQAACACMFCFFLLFCNGYSALSKFDDDIDGKSVS</sequence>